<sequence length="598" mass="62279">MDGETGEDGNDSVPAPVAAPDDAGPCDGADADDDQADADAAWSPEYDRTRETLRWLRDKRRAHRGQRNRDLAVTAYGLLLLGVGYGSTLGYRFAQRLGHLAADDHTSEATGRALSAVLVLLACGLAVLAARDALWRGPVLVPRPDLSWPLAQPVRRDRLLRPAFRLTTALMTVGGVLCAVGGAVLLRLTGTTALGPALALCMPAGVCLPLLAAALALQVERRLSWARRVRTLTPYAVLLLIALAGQAAWAAASGGPAGGQRAVLRVLETAELWSGPWGWAVQPILHASSGHVPGWSMATALLAVVTAAAVVHADRTAGTIPTRRLRARAATAATVASVLWSVEPRAAKLAVAEALADGASGTRRRLPAPRSRRLVVAWRDAVALLRGPGRLVGAALWIAAGAGAASVAVALEGAARLVVLAVALALGWFGVGRLAETARLEADDLRRSSWSPFRFRGLMFQHALVPAALGAVLTTLAAVPFALYGGERALLLMPLCAPPFAAAAVLAAVRGPVRTELMSLGLVTPAGDASAFVFLFWYAAPFLTTVTVLTAGLGTSGVLDPGAPAEAFLRPVMTALTLTSGLLFATARRVKKLLRPAV</sequence>
<evidence type="ECO:0000256" key="2">
    <source>
        <dbReference type="SAM" id="Phobius"/>
    </source>
</evidence>
<feature type="compositionally biased region" description="Acidic residues" evidence="1">
    <location>
        <begin position="1"/>
        <end position="10"/>
    </location>
</feature>
<keyword evidence="4" id="KW-1185">Reference proteome</keyword>
<feature type="transmembrane region" description="Helical" evidence="2">
    <location>
        <begin position="457"/>
        <end position="483"/>
    </location>
</feature>
<keyword evidence="2" id="KW-1133">Transmembrane helix</keyword>
<feature type="transmembrane region" description="Helical" evidence="2">
    <location>
        <begin position="163"/>
        <end position="185"/>
    </location>
</feature>
<feature type="transmembrane region" description="Helical" evidence="2">
    <location>
        <begin position="295"/>
        <end position="313"/>
    </location>
</feature>
<dbReference type="EMBL" id="CP093846">
    <property type="protein sequence ID" value="UNS99907.1"/>
    <property type="molecule type" value="Genomic_DNA"/>
</dbReference>
<feature type="transmembrane region" description="Helical" evidence="2">
    <location>
        <begin position="417"/>
        <end position="436"/>
    </location>
</feature>
<protein>
    <recommendedName>
        <fullName evidence="5">ABC-2 type transport system permease protein</fullName>
    </recommendedName>
</protein>
<evidence type="ECO:0008006" key="5">
    <source>
        <dbReference type="Google" id="ProtNLM"/>
    </source>
</evidence>
<dbReference type="Proteomes" id="UP001202244">
    <property type="component" value="Chromosome"/>
</dbReference>
<feature type="transmembrane region" description="Helical" evidence="2">
    <location>
        <begin position="197"/>
        <end position="219"/>
    </location>
</feature>
<evidence type="ECO:0000313" key="4">
    <source>
        <dbReference type="Proteomes" id="UP001202244"/>
    </source>
</evidence>
<feature type="transmembrane region" description="Helical" evidence="2">
    <location>
        <begin position="231"/>
        <end position="252"/>
    </location>
</feature>
<keyword evidence="2" id="KW-0812">Transmembrane</keyword>
<reference evidence="3 4" key="1">
    <citation type="journal article" date="2023" name="Microbiol. Spectr.">
        <title>Synergy between Genome Mining, Metabolomics, and Bioinformatics Uncovers Antibacterial Chlorinated Carbazole Alkaloids and Their Biosynthetic Gene Cluster from Streptomyces tubbatahanensis sp. nov., a Novel Actinomycete Isolated from Sulu Sea, Philippines.</title>
        <authorList>
            <person name="Tenebro C.P."/>
            <person name="Trono D.J.V.L."/>
            <person name="Balida L.A.P."/>
            <person name="Bayog L.K.A."/>
            <person name="Bruna J.R."/>
            <person name="Sabido E.M."/>
            <person name="Caspe D.P.C."/>
            <person name="de Los Santos E.L.C."/>
            <person name="Saludes J.P."/>
            <person name="Dalisay D.S."/>
        </authorList>
    </citation>
    <scope>NUCLEOTIDE SEQUENCE [LARGE SCALE GENOMIC DNA]</scope>
    <source>
        <strain evidence="3 4">DSD3025</strain>
    </source>
</reference>
<gene>
    <name evidence="3" type="ORF">MMF93_28200</name>
</gene>
<name>A0ABY3XZI5_9ACTN</name>
<accession>A0ABY3XZI5</accession>
<proteinExistence type="predicted"/>
<feature type="transmembrane region" description="Helical" evidence="2">
    <location>
        <begin position="391"/>
        <end position="411"/>
    </location>
</feature>
<feature type="transmembrane region" description="Helical" evidence="2">
    <location>
        <begin position="489"/>
        <end position="509"/>
    </location>
</feature>
<feature type="transmembrane region" description="Helical" evidence="2">
    <location>
        <begin position="567"/>
        <end position="585"/>
    </location>
</feature>
<evidence type="ECO:0000313" key="3">
    <source>
        <dbReference type="EMBL" id="UNS99907.1"/>
    </source>
</evidence>
<feature type="transmembrane region" description="Helical" evidence="2">
    <location>
        <begin position="71"/>
        <end position="93"/>
    </location>
</feature>
<keyword evidence="2" id="KW-0472">Membrane</keyword>
<feature type="region of interest" description="Disordered" evidence="1">
    <location>
        <begin position="1"/>
        <end position="43"/>
    </location>
</feature>
<dbReference type="RefSeq" id="WP_242755875.1">
    <property type="nucleotide sequence ID" value="NZ_CP093846.1"/>
</dbReference>
<evidence type="ECO:0000256" key="1">
    <source>
        <dbReference type="SAM" id="MobiDB-lite"/>
    </source>
</evidence>
<feature type="transmembrane region" description="Helical" evidence="2">
    <location>
        <begin position="530"/>
        <end position="555"/>
    </location>
</feature>
<feature type="transmembrane region" description="Helical" evidence="2">
    <location>
        <begin position="113"/>
        <end position="130"/>
    </location>
</feature>
<organism evidence="3 4">
    <name type="scientific">Streptomyces tubbatahanensis</name>
    <dbReference type="NCBI Taxonomy" id="2923272"/>
    <lineage>
        <taxon>Bacteria</taxon>
        <taxon>Bacillati</taxon>
        <taxon>Actinomycetota</taxon>
        <taxon>Actinomycetes</taxon>
        <taxon>Kitasatosporales</taxon>
        <taxon>Streptomycetaceae</taxon>
        <taxon>Streptomyces</taxon>
    </lineage>
</organism>
<feature type="compositionally biased region" description="Low complexity" evidence="1">
    <location>
        <begin position="11"/>
        <end position="28"/>
    </location>
</feature>